<dbReference type="NCBIfam" id="TIGR00068">
    <property type="entry name" value="glyox_I"/>
    <property type="match status" value="2"/>
</dbReference>
<dbReference type="Proteomes" id="UP000044602">
    <property type="component" value="Unassembled WGS sequence"/>
</dbReference>
<dbReference type="CDD" id="cd06587">
    <property type="entry name" value="VOC"/>
    <property type="match status" value="1"/>
</dbReference>
<dbReference type="UniPathway" id="UPA00619">
    <property type="reaction ID" value="UER00675"/>
</dbReference>
<comment type="cofactor">
    <cofactor evidence="7">
        <name>Zn(2+)</name>
        <dbReference type="ChEBI" id="CHEBI:29105"/>
    </cofactor>
    <text evidence="7">Binds 1 zinc ion per subunit. In the homodimer, two zinc ions are bound between subunits.</text>
</comment>
<dbReference type="STRING" id="100787.A0A0G4MF76"/>
<dbReference type="SUPFAM" id="SSF54593">
    <property type="entry name" value="Glyoxalase/Bleomycin resistance protein/Dihydroxybiphenyl dioxygenase"/>
    <property type="match status" value="3"/>
</dbReference>
<keyword evidence="5 7" id="KW-0862">Zinc</keyword>
<evidence type="ECO:0000256" key="7">
    <source>
        <dbReference type="PIRSR" id="PIRSR604361-3"/>
    </source>
</evidence>
<dbReference type="GO" id="GO:0046872">
    <property type="term" value="F:metal ion binding"/>
    <property type="evidence" value="ECO:0007669"/>
    <property type="project" value="UniProtKB-UniRule"/>
</dbReference>
<dbReference type="EMBL" id="CVQH01022261">
    <property type="protein sequence ID" value="CRK32705.1"/>
    <property type="molecule type" value="Genomic_DNA"/>
</dbReference>
<reference evidence="10 11" key="1">
    <citation type="submission" date="2015-05" db="EMBL/GenBank/DDBJ databases">
        <authorList>
            <person name="Wang D.B."/>
            <person name="Wang M."/>
        </authorList>
    </citation>
    <scope>NUCLEOTIDE SEQUENCE [LARGE SCALE GENOMIC DNA]</scope>
    <source>
        <strain evidence="10">VL1</strain>
    </source>
</reference>
<comment type="similarity">
    <text evidence="2 8">Belongs to the glyoxalase I family.</text>
</comment>
<dbReference type="PANTHER" id="PTHR10374:SF30">
    <property type="entry name" value="LACTOYLGLUTATHIONE LYASE"/>
    <property type="match status" value="1"/>
</dbReference>
<dbReference type="EC" id="4.4.1.5" evidence="3 8"/>
<dbReference type="Gene3D" id="3.10.180.10">
    <property type="entry name" value="2,3-Dihydroxybiphenyl 1,2-Dioxygenase, domain 1"/>
    <property type="match status" value="3"/>
</dbReference>
<evidence type="ECO:0000256" key="6">
    <source>
        <dbReference type="ARBA" id="ARBA00023239"/>
    </source>
</evidence>
<dbReference type="InterPro" id="IPR004361">
    <property type="entry name" value="Glyoxalase_1"/>
</dbReference>
<dbReference type="InterPro" id="IPR018146">
    <property type="entry name" value="Glyoxalase_1_CS"/>
</dbReference>
<feature type="domain" description="VOC" evidence="9">
    <location>
        <begin position="286"/>
        <end position="420"/>
    </location>
</feature>
<comment type="function">
    <text evidence="8">Catalyzes the conversion of hemimercaptal, formed from methylglyoxal and glutathione, to S-lactoylglutathione.</text>
</comment>
<feature type="binding site" evidence="7">
    <location>
        <position position="386"/>
    </location>
    <ligand>
        <name>Zn(2+)</name>
        <dbReference type="ChEBI" id="CHEBI:29105"/>
        <note>ligand shared between dimeric partners</note>
    </ligand>
</feature>
<protein>
    <recommendedName>
        <fullName evidence="3 8">Lactoylglutathione lyase</fullName>
        <ecNumber evidence="3 8">4.4.1.5</ecNumber>
    </recommendedName>
    <alternativeName>
        <fullName evidence="8">Glyoxalase I</fullName>
    </alternativeName>
</protein>
<evidence type="ECO:0000256" key="2">
    <source>
        <dbReference type="ARBA" id="ARBA00010363"/>
    </source>
</evidence>
<dbReference type="InterPro" id="IPR029068">
    <property type="entry name" value="Glyas_Bleomycin-R_OHBP_Dase"/>
</dbReference>
<name>A0A0G4MF76_VERLO</name>
<dbReference type="PROSITE" id="PS51819">
    <property type="entry name" value="VOC"/>
    <property type="match status" value="2"/>
</dbReference>
<keyword evidence="4 7" id="KW-0479">Metal-binding</keyword>
<dbReference type="PROSITE" id="PS00935">
    <property type="entry name" value="GLYOXALASE_I_2"/>
    <property type="match status" value="1"/>
</dbReference>
<sequence length="429" mass="48504">MFSLRGLQRLRLTQAHLNKPTIHTAQPFRTLATMAGTTNPKNYKFNHSMIRVKDPKASIKFYELLGMTVIKTIRQPEAKFDLYFLAYDSPKAVSAGASVFDREGLIELTHNYGTEDDASYTVNNGNTEPHRGFGHLCIAASIKFYELLGMTVIKMIRQPEAKFDLYFLAYDSPQAVSAGASVFDREGLIELTHNYGTEDDASYTVNNGNTEPHRGFGHLCIAVDNIQAACDRIEKAGYEFQKKLSEGRMRHIAFAKDADGYWVELITWNDVAATEGVAETDASTYRMNHTMLRVKDADKSLAFYRDVLGMDLLRKNESSSFTLFFLGYNKDGDGTATRQGVLELTWNHGTEKEADFKYHNGNDQPQGFGHICVTVDDLDAACERFESLNCNWKKRLTDGRMKNVAFLLDPDNYWVEVVQNEKFTGKVNF</sequence>
<evidence type="ECO:0000313" key="10">
    <source>
        <dbReference type="EMBL" id="CRK32705.1"/>
    </source>
</evidence>
<dbReference type="GO" id="GO:0004462">
    <property type="term" value="F:lactoylglutathione lyase activity"/>
    <property type="evidence" value="ECO:0007669"/>
    <property type="project" value="UniProtKB-UniRule"/>
</dbReference>
<evidence type="ECO:0000313" key="11">
    <source>
        <dbReference type="Proteomes" id="UP000044602"/>
    </source>
</evidence>
<keyword evidence="11" id="KW-1185">Reference proteome</keyword>
<feature type="domain" description="VOC" evidence="9">
    <location>
        <begin position="127"/>
        <end position="268"/>
    </location>
</feature>
<comment type="catalytic activity">
    <reaction evidence="8">
        <text>(R)-S-lactoylglutathione = methylglyoxal + glutathione</text>
        <dbReference type="Rhea" id="RHEA:19069"/>
        <dbReference type="ChEBI" id="CHEBI:17158"/>
        <dbReference type="ChEBI" id="CHEBI:57474"/>
        <dbReference type="ChEBI" id="CHEBI:57925"/>
        <dbReference type="EC" id="4.4.1.5"/>
    </reaction>
</comment>
<accession>A0A0G4MF76</accession>
<evidence type="ECO:0000256" key="1">
    <source>
        <dbReference type="ARBA" id="ARBA00005008"/>
    </source>
</evidence>
<dbReference type="PROSITE" id="PS00934">
    <property type="entry name" value="GLYOXALASE_I_1"/>
    <property type="match status" value="1"/>
</dbReference>
<evidence type="ECO:0000256" key="5">
    <source>
        <dbReference type="ARBA" id="ARBA00022833"/>
    </source>
</evidence>
<evidence type="ECO:0000256" key="8">
    <source>
        <dbReference type="RuleBase" id="RU361179"/>
    </source>
</evidence>
<dbReference type="InterPro" id="IPR004360">
    <property type="entry name" value="Glyas_Fos-R_dOase_dom"/>
</dbReference>
<keyword evidence="6 8" id="KW-0456">Lyase</keyword>
<dbReference type="AlphaFoldDB" id="A0A0G4MF76"/>
<evidence type="ECO:0000259" key="9">
    <source>
        <dbReference type="PROSITE" id="PS51819"/>
    </source>
</evidence>
<dbReference type="Pfam" id="PF00903">
    <property type="entry name" value="Glyoxalase"/>
    <property type="match status" value="2"/>
</dbReference>
<evidence type="ECO:0000256" key="3">
    <source>
        <dbReference type="ARBA" id="ARBA00012081"/>
    </source>
</evidence>
<proteinExistence type="inferred from homology"/>
<dbReference type="PANTHER" id="PTHR10374">
    <property type="entry name" value="LACTOYLGLUTATHIONE LYASE GLYOXALASE I"/>
    <property type="match status" value="1"/>
</dbReference>
<dbReference type="CDD" id="cd07233">
    <property type="entry name" value="GlxI_Zn"/>
    <property type="match status" value="2"/>
</dbReference>
<dbReference type="InterPro" id="IPR037523">
    <property type="entry name" value="VOC_core"/>
</dbReference>
<evidence type="ECO:0000256" key="4">
    <source>
        <dbReference type="ARBA" id="ARBA00022723"/>
    </source>
</evidence>
<comment type="pathway">
    <text evidence="1 8">Secondary metabolite metabolism; methylglyoxal degradation; (R)-lactate from methylglyoxal: step 1/2.</text>
</comment>
<organism evidence="10 11">
    <name type="scientific">Verticillium longisporum</name>
    <name type="common">Verticillium dahliae var. longisporum</name>
    <dbReference type="NCBI Taxonomy" id="100787"/>
    <lineage>
        <taxon>Eukaryota</taxon>
        <taxon>Fungi</taxon>
        <taxon>Dikarya</taxon>
        <taxon>Ascomycota</taxon>
        <taxon>Pezizomycotina</taxon>
        <taxon>Sordariomycetes</taxon>
        <taxon>Hypocreomycetidae</taxon>
        <taxon>Glomerellales</taxon>
        <taxon>Plectosphaerellaceae</taxon>
        <taxon>Verticillium</taxon>
    </lineage>
</organism>
<gene>
    <name evidence="10" type="ORF">BN1708_016144</name>
</gene>